<dbReference type="InterPro" id="IPR036236">
    <property type="entry name" value="Znf_C2H2_sf"/>
</dbReference>
<keyword evidence="5" id="KW-0805">Transcription regulation</keyword>
<dbReference type="PANTHER" id="PTHR46179">
    <property type="entry name" value="ZINC FINGER PROTEIN"/>
    <property type="match status" value="1"/>
</dbReference>
<reference evidence="11 12" key="1">
    <citation type="submission" date="2024-08" db="EMBL/GenBank/DDBJ databases">
        <authorList>
            <person name="Cucini C."/>
            <person name="Frati F."/>
        </authorList>
    </citation>
    <scope>NUCLEOTIDE SEQUENCE [LARGE SCALE GENOMIC DNA]</scope>
</reference>
<evidence type="ECO:0000313" key="12">
    <source>
        <dbReference type="Proteomes" id="UP001642540"/>
    </source>
</evidence>
<accession>A0ABP1QBN1</accession>
<dbReference type="Gene3D" id="3.30.160.60">
    <property type="entry name" value="Classic Zinc Finger"/>
    <property type="match status" value="2"/>
</dbReference>
<dbReference type="Pfam" id="PF00096">
    <property type="entry name" value="zf-C2H2"/>
    <property type="match status" value="1"/>
</dbReference>
<feature type="domain" description="C2H2-type" evidence="10">
    <location>
        <begin position="5"/>
        <end position="34"/>
    </location>
</feature>
<sequence length="741" mass="83669">MSEKYQCDKAGCGYTTSRGYSFATHLRTHLEEKIFICDSCATGFADISNLKKHEIRCKGGTFPCKKCGLTFSSASLVTRHLQQSKQNLPFKCEFCCGSFKAKRNLTTHIMNKHPNQVPSSLPRKVPCSEAASKAGNFDEDLDEDIEMFPPTQAPSKMKVRPTLYKTIYSTPRKRSPNSPDGNEQGKKQRNMEEDGGPDLPLTTGNLAVTTTTHEEEDLFPMFTQMSAANNDLQQNVEMIGQSQQDDNQNDDNEQSEEDEEGASKTLSPMNHDNDSERGHFNNQTLLLSLWKLTKVRPNENDELSPSEIQAVELLCLDNAILSPSEMAKILQDGLHDIVGMFPVGMFLFYYMKQLSLPEVVQFYNAVLQYHKIQGAHQDFIKHCAALLLQAKFCDILFDLIFMRTLPVELSSTLCFEGVFEKVINKQSFNQKSNAIVQLEEKVLQRLHKMIALTVFDSDKNSPTLLDQSFTIAERITFWNLLINSVRESFASGSMGSLSELVMLTARMVHDETIPYLTITTEDCSIPLHLHCKIMEMYGVAENVGANVTVTSTLEDVQDFIKYVYTNNKMKITKGCLSLGIFKLTVAVGVHDPWDFLLGSKPTLPEVVTIRNAIDVFQIAVILRREADVQTLWHLVKSMVSSDLQMRALNGLDPQQIGLFFDLIRMENEMEKYVMLLVWAYHKASTPLPAMDKVCFHVDVSKEFDVVKKLLQLKNLQCNAAIILRHCYITYSDIIAANNEAN</sequence>
<evidence type="ECO:0000256" key="3">
    <source>
        <dbReference type="ARBA" id="ARBA00022771"/>
    </source>
</evidence>
<feature type="domain" description="C2H2-type" evidence="10">
    <location>
        <begin position="62"/>
        <end position="89"/>
    </location>
</feature>
<protein>
    <recommendedName>
        <fullName evidence="10">C2H2-type domain-containing protein</fullName>
    </recommendedName>
</protein>
<comment type="subcellular location">
    <subcellularLocation>
        <location evidence="1">Nucleus</location>
    </subcellularLocation>
</comment>
<feature type="region of interest" description="Disordered" evidence="9">
    <location>
        <begin position="241"/>
        <end position="278"/>
    </location>
</feature>
<evidence type="ECO:0000313" key="11">
    <source>
        <dbReference type="EMBL" id="CAL8094989.1"/>
    </source>
</evidence>
<comment type="caution">
    <text evidence="11">The sequence shown here is derived from an EMBL/GenBank/DDBJ whole genome shotgun (WGS) entry which is preliminary data.</text>
</comment>
<dbReference type="Proteomes" id="UP001642540">
    <property type="component" value="Unassembled WGS sequence"/>
</dbReference>
<evidence type="ECO:0000256" key="6">
    <source>
        <dbReference type="ARBA" id="ARBA00023163"/>
    </source>
</evidence>
<evidence type="ECO:0000256" key="7">
    <source>
        <dbReference type="ARBA" id="ARBA00023242"/>
    </source>
</evidence>
<dbReference type="EMBL" id="CAXLJM020000027">
    <property type="protein sequence ID" value="CAL8094989.1"/>
    <property type="molecule type" value="Genomic_DNA"/>
</dbReference>
<evidence type="ECO:0000256" key="9">
    <source>
        <dbReference type="SAM" id="MobiDB-lite"/>
    </source>
</evidence>
<feature type="domain" description="C2H2-type" evidence="10">
    <location>
        <begin position="35"/>
        <end position="63"/>
    </location>
</feature>
<dbReference type="PANTHER" id="PTHR46179:SF13">
    <property type="entry name" value="C2H2-TYPE DOMAIN-CONTAINING PROTEIN"/>
    <property type="match status" value="1"/>
</dbReference>
<evidence type="ECO:0000256" key="2">
    <source>
        <dbReference type="ARBA" id="ARBA00022723"/>
    </source>
</evidence>
<name>A0ABP1QBN1_9HEXA</name>
<dbReference type="InterPro" id="IPR013087">
    <property type="entry name" value="Znf_C2H2_type"/>
</dbReference>
<dbReference type="InterPro" id="IPR051061">
    <property type="entry name" value="Zinc_finger_trans_reg"/>
</dbReference>
<keyword evidence="6" id="KW-0804">Transcription</keyword>
<feature type="compositionally biased region" description="Basic and acidic residues" evidence="9">
    <location>
        <begin position="183"/>
        <end position="192"/>
    </location>
</feature>
<feature type="domain" description="C2H2-type" evidence="10">
    <location>
        <begin position="90"/>
        <end position="118"/>
    </location>
</feature>
<evidence type="ECO:0000259" key="10">
    <source>
        <dbReference type="PROSITE" id="PS50157"/>
    </source>
</evidence>
<organism evidence="11 12">
    <name type="scientific">Orchesella dallaii</name>
    <dbReference type="NCBI Taxonomy" id="48710"/>
    <lineage>
        <taxon>Eukaryota</taxon>
        <taxon>Metazoa</taxon>
        <taxon>Ecdysozoa</taxon>
        <taxon>Arthropoda</taxon>
        <taxon>Hexapoda</taxon>
        <taxon>Collembola</taxon>
        <taxon>Entomobryomorpha</taxon>
        <taxon>Entomobryoidea</taxon>
        <taxon>Orchesellidae</taxon>
        <taxon>Orchesellinae</taxon>
        <taxon>Orchesella</taxon>
    </lineage>
</organism>
<feature type="compositionally biased region" description="Acidic residues" evidence="9">
    <location>
        <begin position="247"/>
        <end position="260"/>
    </location>
</feature>
<keyword evidence="2" id="KW-0479">Metal-binding</keyword>
<dbReference type="PROSITE" id="PS00028">
    <property type="entry name" value="ZINC_FINGER_C2H2_1"/>
    <property type="match status" value="1"/>
</dbReference>
<dbReference type="SUPFAM" id="SSF57667">
    <property type="entry name" value="beta-beta-alpha zinc fingers"/>
    <property type="match status" value="2"/>
</dbReference>
<keyword evidence="12" id="KW-1185">Reference proteome</keyword>
<evidence type="ECO:0000256" key="8">
    <source>
        <dbReference type="PROSITE-ProRule" id="PRU00042"/>
    </source>
</evidence>
<keyword evidence="7" id="KW-0539">Nucleus</keyword>
<dbReference type="PROSITE" id="PS50157">
    <property type="entry name" value="ZINC_FINGER_C2H2_2"/>
    <property type="match status" value="4"/>
</dbReference>
<dbReference type="SMART" id="SM00355">
    <property type="entry name" value="ZnF_C2H2"/>
    <property type="match status" value="4"/>
</dbReference>
<keyword evidence="4" id="KW-0862">Zinc</keyword>
<evidence type="ECO:0000256" key="1">
    <source>
        <dbReference type="ARBA" id="ARBA00004123"/>
    </source>
</evidence>
<feature type="region of interest" description="Disordered" evidence="9">
    <location>
        <begin position="167"/>
        <end position="204"/>
    </location>
</feature>
<gene>
    <name evidence="11" type="ORF">ODALV1_LOCUS8945</name>
</gene>
<evidence type="ECO:0000256" key="4">
    <source>
        <dbReference type="ARBA" id="ARBA00022833"/>
    </source>
</evidence>
<keyword evidence="3 8" id="KW-0863">Zinc-finger</keyword>
<evidence type="ECO:0000256" key="5">
    <source>
        <dbReference type="ARBA" id="ARBA00023015"/>
    </source>
</evidence>
<proteinExistence type="predicted"/>